<dbReference type="GeneID" id="107894074"/>
<evidence type="ECO:0000256" key="2">
    <source>
        <dbReference type="ARBA" id="ARBA00061659"/>
    </source>
</evidence>
<accession>A0A1U8IEK5</accession>
<comment type="similarity">
    <text evidence="2">Belongs to the PPR family. PCMP-E subfamily.</text>
</comment>
<dbReference type="NCBIfam" id="TIGR00756">
    <property type="entry name" value="PPR"/>
    <property type="match status" value="3"/>
</dbReference>
<dbReference type="KEGG" id="ghi:107894074"/>
<dbReference type="Gene3D" id="1.25.40.10">
    <property type="entry name" value="Tetratricopeptide repeat domain"/>
    <property type="match status" value="5"/>
</dbReference>
<evidence type="ECO:0000256" key="3">
    <source>
        <dbReference type="PROSITE-ProRule" id="PRU00708"/>
    </source>
</evidence>
<dbReference type="FunFam" id="1.25.40.10:FF:000196">
    <property type="entry name" value="Pentatricopeptide repeat-containing protein At4g14850"/>
    <property type="match status" value="1"/>
</dbReference>
<dbReference type="Pfam" id="PF13041">
    <property type="entry name" value="PPR_2"/>
    <property type="match status" value="2"/>
</dbReference>
<dbReference type="InterPro" id="IPR011990">
    <property type="entry name" value="TPR-like_helical_dom_sf"/>
</dbReference>
<proteinExistence type="inferred from homology"/>
<dbReference type="Pfam" id="PF01535">
    <property type="entry name" value="PPR"/>
    <property type="match status" value="6"/>
</dbReference>
<dbReference type="FunFam" id="1.25.40.10:FF:001175">
    <property type="entry name" value="Pentatricopeptide repeat-containing protein At1g19720"/>
    <property type="match status" value="1"/>
</dbReference>
<dbReference type="FunFam" id="1.25.40.10:FF:000090">
    <property type="entry name" value="Pentatricopeptide repeat-containing protein, chloroplastic"/>
    <property type="match status" value="1"/>
</dbReference>
<evidence type="ECO:0000256" key="1">
    <source>
        <dbReference type="ARBA" id="ARBA00022737"/>
    </source>
</evidence>
<evidence type="ECO:0000313" key="4">
    <source>
        <dbReference type="Proteomes" id="UP000818029"/>
    </source>
</evidence>
<dbReference type="Proteomes" id="UP000818029">
    <property type="component" value="Chromosome A13"/>
</dbReference>
<sequence>MKQQIIKLVRNGLYKEALHLYSENLIASLLPNKFTFPPLFKACTKLNSPIQGQILHTHLIKTGFSYDIYAATALTDMYIKLHCFECALKVFYEMPDRNLASLNTIISGFWRNGYCNEALILFKEICFGLWRPNSLTIATVLPACQSLELGMQVHTLAIKLGVELDVYVATSLLTMYSNCGEIVLATNMFVEMTDKNVVSYNAFLSGLLQNGVPLMVLQVFKNMMGNCQVGQPNCVTFISIISACASLLYLQFGRQVHGVLVKIETQFDTMVGTALVDMYSKCRAWQWGYDVFKEMKGSRNLITWNSMIAGLMLNNQSEMAVALFEEVEFEGMKPDSATWNSLIRGFSQLGKGFEAFKYFEKMQSAGVELSLKCITSLLPACSILCALKHGKEIHGLAIRSGISNEEFMATALIDMYMNCGYSSCARKIFDQFESKPDDPAFWNAMISGYGRNGENGSAFEIFDLMREEKVKPNSATFIGVLSSCSHTGQVDRGLQVFRMMNKVCNLSPNLEHFGCIVDLLGRCGKLEEAKDLIQELPDPPAAIFASLLGACKCHLNYELGEEIAIKLSELRPENPEPFVILSSIYTAVGRWGDVERIRLMIDDRGLRKFPGFSSISVT</sequence>
<dbReference type="PROSITE" id="PS51375">
    <property type="entry name" value="PPR"/>
    <property type="match status" value="3"/>
</dbReference>
<protein>
    <submittedName>
        <fullName evidence="5">Pentatricopeptide repeat-containing protein At2g02750</fullName>
    </submittedName>
</protein>
<feature type="repeat" description="PPR" evidence="3">
    <location>
        <begin position="335"/>
        <end position="369"/>
    </location>
</feature>
<reference evidence="5" key="2">
    <citation type="submission" date="2025-08" db="UniProtKB">
        <authorList>
            <consortium name="RefSeq"/>
        </authorList>
    </citation>
    <scope>IDENTIFICATION</scope>
</reference>
<dbReference type="InterPro" id="IPR046960">
    <property type="entry name" value="PPR_At4g14850-like_plant"/>
</dbReference>
<dbReference type="RefSeq" id="XP_016674768.1">
    <property type="nucleotide sequence ID" value="XM_016819279.2"/>
</dbReference>
<gene>
    <name evidence="5" type="primary">LOC107894074</name>
</gene>
<dbReference type="PANTHER" id="PTHR47926:SF424">
    <property type="entry name" value="PENTACOTRIPEPTIDE-REPEAT REGION OF PRORP DOMAIN-CONTAINING PROTEIN"/>
    <property type="match status" value="1"/>
</dbReference>
<feature type="repeat" description="PPR" evidence="3">
    <location>
        <begin position="438"/>
        <end position="472"/>
    </location>
</feature>
<dbReference type="GO" id="GO:0003723">
    <property type="term" value="F:RNA binding"/>
    <property type="evidence" value="ECO:0000318"/>
    <property type="project" value="GO_Central"/>
</dbReference>
<dbReference type="InterPro" id="IPR002885">
    <property type="entry name" value="PPR_rpt"/>
</dbReference>
<dbReference type="OrthoDB" id="185373at2759"/>
<reference evidence="4" key="1">
    <citation type="journal article" date="2020" name="Nat. Genet.">
        <title>Genomic diversifications of five Gossypium allopolyploid species and their impact on cotton improvement.</title>
        <authorList>
            <person name="Chen Z.J."/>
            <person name="Sreedasyam A."/>
            <person name="Ando A."/>
            <person name="Song Q."/>
            <person name="De Santiago L.M."/>
            <person name="Hulse-Kemp A.M."/>
            <person name="Ding M."/>
            <person name="Ye W."/>
            <person name="Kirkbride R.C."/>
            <person name="Jenkins J."/>
            <person name="Plott C."/>
            <person name="Lovell J."/>
            <person name="Lin Y.M."/>
            <person name="Vaughn R."/>
            <person name="Liu B."/>
            <person name="Simpson S."/>
            <person name="Scheffler B.E."/>
            <person name="Wen L."/>
            <person name="Saski C.A."/>
            <person name="Grover C.E."/>
            <person name="Hu G."/>
            <person name="Conover J.L."/>
            <person name="Carlson J.W."/>
            <person name="Shu S."/>
            <person name="Boston L.B."/>
            <person name="Williams M."/>
            <person name="Peterson D.G."/>
            <person name="McGee K."/>
            <person name="Jones D.C."/>
            <person name="Wendel J.F."/>
            <person name="Stelly D.M."/>
            <person name="Grimwood J."/>
            <person name="Schmutz J."/>
        </authorList>
    </citation>
    <scope>NUCLEOTIDE SEQUENCE [LARGE SCALE GENOMIC DNA]</scope>
    <source>
        <strain evidence="4">cv. TM-1</strain>
    </source>
</reference>
<dbReference type="GO" id="GO:0009451">
    <property type="term" value="P:RNA modification"/>
    <property type="evidence" value="ECO:0000318"/>
    <property type="project" value="GO_Central"/>
</dbReference>
<keyword evidence="1" id="KW-0677">Repeat</keyword>
<keyword evidence="4" id="KW-1185">Reference proteome</keyword>
<dbReference type="PaxDb" id="3635-A0A1U8IEK5"/>
<dbReference type="InterPro" id="IPR046848">
    <property type="entry name" value="E_motif"/>
</dbReference>
<dbReference type="FunFam" id="1.25.40.10:FF:000344">
    <property type="entry name" value="Pentatricopeptide repeat-containing protein"/>
    <property type="match status" value="1"/>
</dbReference>
<dbReference type="PANTHER" id="PTHR47926">
    <property type="entry name" value="PENTATRICOPEPTIDE REPEAT-CONTAINING PROTEIN"/>
    <property type="match status" value="1"/>
</dbReference>
<evidence type="ECO:0000313" key="5">
    <source>
        <dbReference type="RefSeq" id="XP_016674768.1"/>
    </source>
</evidence>
<dbReference type="AlphaFoldDB" id="A0A1U8IEK5"/>
<dbReference type="Pfam" id="PF20431">
    <property type="entry name" value="E_motif"/>
    <property type="match status" value="1"/>
</dbReference>
<feature type="repeat" description="PPR" evidence="3">
    <location>
        <begin position="300"/>
        <end position="334"/>
    </location>
</feature>
<organism evidence="4 5">
    <name type="scientific">Gossypium hirsutum</name>
    <name type="common">Upland cotton</name>
    <name type="synonym">Gossypium mexicanum</name>
    <dbReference type="NCBI Taxonomy" id="3635"/>
    <lineage>
        <taxon>Eukaryota</taxon>
        <taxon>Viridiplantae</taxon>
        <taxon>Streptophyta</taxon>
        <taxon>Embryophyta</taxon>
        <taxon>Tracheophyta</taxon>
        <taxon>Spermatophyta</taxon>
        <taxon>Magnoliopsida</taxon>
        <taxon>eudicotyledons</taxon>
        <taxon>Gunneridae</taxon>
        <taxon>Pentapetalae</taxon>
        <taxon>rosids</taxon>
        <taxon>malvids</taxon>
        <taxon>Malvales</taxon>
        <taxon>Malvaceae</taxon>
        <taxon>Malvoideae</taxon>
        <taxon>Gossypium</taxon>
    </lineage>
</organism>
<name>A0A1U8IEK5_GOSHI</name>